<keyword evidence="2" id="KW-1185">Reference proteome</keyword>
<dbReference type="RefSeq" id="WP_344606042.1">
    <property type="nucleotide sequence ID" value="NZ_BAAAHE010000024.1"/>
</dbReference>
<evidence type="ECO:0000313" key="2">
    <source>
        <dbReference type="Proteomes" id="UP001500957"/>
    </source>
</evidence>
<reference evidence="1 2" key="1">
    <citation type="journal article" date="2019" name="Int. J. Syst. Evol. Microbiol.">
        <title>The Global Catalogue of Microorganisms (GCM) 10K type strain sequencing project: providing services to taxonomists for standard genome sequencing and annotation.</title>
        <authorList>
            <consortium name="The Broad Institute Genomics Platform"/>
            <consortium name="The Broad Institute Genome Sequencing Center for Infectious Disease"/>
            <person name="Wu L."/>
            <person name="Ma J."/>
        </authorList>
    </citation>
    <scope>NUCLEOTIDE SEQUENCE [LARGE SCALE GENOMIC DNA]</scope>
    <source>
        <strain evidence="1 2">JCM 10671</strain>
    </source>
</reference>
<dbReference type="Proteomes" id="UP001500957">
    <property type="component" value="Unassembled WGS sequence"/>
</dbReference>
<comment type="caution">
    <text evidence="1">The sequence shown here is derived from an EMBL/GenBank/DDBJ whole genome shotgun (WGS) entry which is preliminary data.</text>
</comment>
<accession>A0ABN1GZF3</accession>
<protein>
    <submittedName>
        <fullName evidence="1">Uncharacterized protein</fullName>
    </submittedName>
</protein>
<organism evidence="1 2">
    <name type="scientific">Sporichthya brevicatena</name>
    <dbReference type="NCBI Taxonomy" id="171442"/>
    <lineage>
        <taxon>Bacteria</taxon>
        <taxon>Bacillati</taxon>
        <taxon>Actinomycetota</taxon>
        <taxon>Actinomycetes</taxon>
        <taxon>Sporichthyales</taxon>
        <taxon>Sporichthyaceae</taxon>
        <taxon>Sporichthya</taxon>
    </lineage>
</organism>
<name>A0ABN1GZF3_9ACTN</name>
<dbReference type="EMBL" id="BAAAHE010000024">
    <property type="protein sequence ID" value="GAA0624501.1"/>
    <property type="molecule type" value="Genomic_DNA"/>
</dbReference>
<gene>
    <name evidence="1" type="ORF">GCM10009547_29570</name>
</gene>
<evidence type="ECO:0000313" key="1">
    <source>
        <dbReference type="EMBL" id="GAA0624501.1"/>
    </source>
</evidence>
<proteinExistence type="predicted"/>
<sequence>MGQRRKQREADVLVGVISWQGSEADPAGVDPERPDADVILFEPHRQTRRRRAAAPPRRA</sequence>